<evidence type="ECO:0000256" key="6">
    <source>
        <dbReference type="SAM" id="Phobius"/>
    </source>
</evidence>
<gene>
    <name evidence="8" type="ORF">DES40_1655</name>
</gene>
<feature type="transmembrane region" description="Helical" evidence="6">
    <location>
        <begin position="24"/>
        <end position="42"/>
    </location>
</feature>
<keyword evidence="2" id="KW-1003">Cell membrane</keyword>
<evidence type="ECO:0000256" key="1">
    <source>
        <dbReference type="ARBA" id="ARBA00004651"/>
    </source>
</evidence>
<feature type="transmembrane region" description="Helical" evidence="6">
    <location>
        <begin position="268"/>
        <end position="294"/>
    </location>
</feature>
<evidence type="ECO:0000256" key="5">
    <source>
        <dbReference type="ARBA" id="ARBA00023136"/>
    </source>
</evidence>
<accession>A0A420WD75</accession>
<keyword evidence="5 6" id="KW-0472">Membrane</keyword>
<dbReference type="GO" id="GO:0032153">
    <property type="term" value="C:cell division site"/>
    <property type="evidence" value="ECO:0007669"/>
    <property type="project" value="TreeGrafter"/>
</dbReference>
<keyword evidence="3 6" id="KW-0812">Transmembrane</keyword>
<comment type="caution">
    <text evidence="8">The sequence shown here is derived from an EMBL/GenBank/DDBJ whole genome shotgun (WGS) entry which is preliminary data.</text>
</comment>
<keyword evidence="8" id="KW-0132">Cell division</keyword>
<evidence type="ECO:0000313" key="9">
    <source>
        <dbReference type="Proteomes" id="UP000282211"/>
    </source>
</evidence>
<feature type="transmembrane region" description="Helical" evidence="6">
    <location>
        <begin position="234"/>
        <end position="256"/>
    </location>
</feature>
<evidence type="ECO:0000256" key="2">
    <source>
        <dbReference type="ARBA" id="ARBA00022475"/>
    </source>
</evidence>
<dbReference type="GO" id="GO:0005886">
    <property type="term" value="C:plasma membrane"/>
    <property type="evidence" value="ECO:0007669"/>
    <property type="project" value="UniProtKB-SubCell"/>
</dbReference>
<dbReference type="OrthoDB" id="9814843at2"/>
<proteinExistence type="predicted"/>
<name>A0A420WD75_9PROT</name>
<evidence type="ECO:0000256" key="4">
    <source>
        <dbReference type="ARBA" id="ARBA00022989"/>
    </source>
</evidence>
<dbReference type="FunCoup" id="A0A420WD75">
    <property type="interactions" value="125"/>
</dbReference>
<dbReference type="Pfam" id="PF02687">
    <property type="entry name" value="FtsX"/>
    <property type="match status" value="1"/>
</dbReference>
<feature type="transmembrane region" description="Helical" evidence="6">
    <location>
        <begin position="174"/>
        <end position="196"/>
    </location>
</feature>
<dbReference type="GO" id="GO:0051301">
    <property type="term" value="P:cell division"/>
    <property type="evidence" value="ECO:0007669"/>
    <property type="project" value="UniProtKB-KW"/>
</dbReference>
<evidence type="ECO:0000256" key="3">
    <source>
        <dbReference type="ARBA" id="ARBA00022692"/>
    </source>
</evidence>
<organism evidence="8 9">
    <name type="scientific">Litorimonas taeanensis</name>
    <dbReference type="NCBI Taxonomy" id="568099"/>
    <lineage>
        <taxon>Bacteria</taxon>
        <taxon>Pseudomonadati</taxon>
        <taxon>Pseudomonadota</taxon>
        <taxon>Alphaproteobacteria</taxon>
        <taxon>Maricaulales</taxon>
        <taxon>Robiginitomaculaceae</taxon>
    </lineage>
</organism>
<keyword evidence="9" id="KW-1185">Reference proteome</keyword>
<dbReference type="EMBL" id="RBII01000002">
    <property type="protein sequence ID" value="RKQ68880.1"/>
    <property type="molecule type" value="Genomic_DNA"/>
</dbReference>
<protein>
    <submittedName>
        <fullName evidence="8">Cell division transport system permease protein</fullName>
    </submittedName>
</protein>
<feature type="domain" description="ABC3 transporter permease C-terminal" evidence="7">
    <location>
        <begin position="180"/>
        <end position="291"/>
    </location>
</feature>
<sequence length="305" mass="32675">MTPQTAPLSAQQSILMPGGHNMRTLIGVIAIMAFLAGLALLFSRATLRLSGDWNTQLSRSMTVQVSLSPLAAENNFDTQMRVAADSLRGIIGDKAKISIVDQSASQALIKPWIGNLELPESLTLPGLISIEMAEDGSLPSINRLESQLQQAGIVASIDDHSRWANQIQDTARNFVLSGIALLALLLMAAIGVNLFATRASMAAQRSIISVLAQVGATDSFIAKLFIGQAARRSAIGAGIGLLMLILVWSLLSFSLISEAMFWSSLNPIFADIMWISGLWIAFILFCSLAAGVATKRALIQDRKRA</sequence>
<keyword evidence="4 6" id="KW-1133">Transmembrane helix</keyword>
<evidence type="ECO:0000259" key="7">
    <source>
        <dbReference type="Pfam" id="PF02687"/>
    </source>
</evidence>
<dbReference type="RefSeq" id="WP_121100654.1">
    <property type="nucleotide sequence ID" value="NZ_RBII01000002.1"/>
</dbReference>
<keyword evidence="8" id="KW-0131">Cell cycle</keyword>
<comment type="subcellular location">
    <subcellularLocation>
        <location evidence="1">Cell membrane</location>
        <topology evidence="1">Multi-pass membrane protein</topology>
    </subcellularLocation>
</comment>
<dbReference type="InterPro" id="IPR004513">
    <property type="entry name" value="FtsX"/>
</dbReference>
<dbReference type="PANTHER" id="PTHR47755:SF1">
    <property type="entry name" value="CELL DIVISION PROTEIN FTSX"/>
    <property type="match status" value="1"/>
</dbReference>
<dbReference type="Proteomes" id="UP000282211">
    <property type="component" value="Unassembled WGS sequence"/>
</dbReference>
<dbReference type="InParanoid" id="A0A420WD75"/>
<evidence type="ECO:0000313" key="8">
    <source>
        <dbReference type="EMBL" id="RKQ68880.1"/>
    </source>
</evidence>
<feature type="transmembrane region" description="Helical" evidence="6">
    <location>
        <begin position="202"/>
        <end position="222"/>
    </location>
</feature>
<dbReference type="InterPro" id="IPR003838">
    <property type="entry name" value="ABC3_permease_C"/>
</dbReference>
<reference evidence="8 9" key="1">
    <citation type="submission" date="2018-10" db="EMBL/GenBank/DDBJ databases">
        <title>Genomic Encyclopedia of Type Strains, Phase IV (KMG-IV): sequencing the most valuable type-strain genomes for metagenomic binning, comparative biology and taxonomic classification.</title>
        <authorList>
            <person name="Goeker M."/>
        </authorList>
    </citation>
    <scope>NUCLEOTIDE SEQUENCE [LARGE SCALE GENOMIC DNA]</scope>
    <source>
        <strain evidence="8 9">DSM 22008</strain>
    </source>
</reference>
<dbReference type="AlphaFoldDB" id="A0A420WD75"/>
<dbReference type="PANTHER" id="PTHR47755">
    <property type="entry name" value="CELL DIVISION PROTEIN FTSX"/>
    <property type="match status" value="1"/>
</dbReference>